<feature type="compositionally biased region" description="Polar residues" evidence="9">
    <location>
        <begin position="646"/>
        <end position="667"/>
    </location>
</feature>
<proteinExistence type="inferred from homology"/>
<feature type="transmembrane region" description="Helical" evidence="10">
    <location>
        <begin position="330"/>
        <end position="349"/>
    </location>
</feature>
<accession>A0A8S1EEU6</accession>
<dbReference type="PANTHER" id="PTHR11003:SF335">
    <property type="entry name" value="POTASSIUM CHANNEL DOMAIN-CONTAINING PROTEIN"/>
    <property type="match status" value="1"/>
</dbReference>
<reference evidence="12 13" key="1">
    <citation type="submission" date="2020-04" db="EMBL/GenBank/DDBJ databases">
        <authorList>
            <person name="Laetsch R D."/>
            <person name="Stevens L."/>
            <person name="Kumar S."/>
            <person name="Blaxter L. M."/>
        </authorList>
    </citation>
    <scope>NUCLEOTIDE SEQUENCE [LARGE SCALE GENOMIC DNA]</scope>
</reference>
<dbReference type="Pfam" id="PF07885">
    <property type="entry name" value="Ion_trans_2"/>
    <property type="match status" value="2"/>
</dbReference>
<keyword evidence="4 10" id="KW-1133">Transmembrane helix</keyword>
<keyword evidence="2 8" id="KW-0813">Transport</keyword>
<evidence type="ECO:0000256" key="1">
    <source>
        <dbReference type="ARBA" id="ARBA00004141"/>
    </source>
</evidence>
<evidence type="ECO:0000256" key="8">
    <source>
        <dbReference type="RuleBase" id="RU003857"/>
    </source>
</evidence>
<feature type="compositionally biased region" description="Low complexity" evidence="9">
    <location>
        <begin position="525"/>
        <end position="535"/>
    </location>
</feature>
<sequence>MQRRNPVRRQKNAEQTRDALKILEKYVRKKYRTSFILNQDGETIEAPTPMGNTPFQFSRQMTPAEHLSMIFNSTPIGSAPSEYTQPPLSPAFRTPTIMSEFKHNSKESWFAYIRRIIKFAYDYLGFRYIVLALLIIGYACLGGYAFMYLEKEQQILDLEEERQDMIAESRTVAQNLLNYMKEYNCSTSENPKCLHLITKAMIERSERVEMSIRGEGWRWDFWNSVFFAATIFTTIGYGNLACKTVTGRIITIIYGLIGIPLMLFVLKVYGECGIAKAQQCRIYIKKRFRRWRKHGAYGLKKAGTVESVASDEIEQLQTTVDEDRFQTFPVSWALIICILFMVFCSMFVSKWENWDFLTAFYFFFVSLSTIGFGDVIPEHPKSACALFLLYFVGLALFSMVYAILQERVENNYMWALEIIDQEYEENLKLDAVEEDDRKSPQFDKIANDMTNVRWRPNLDRNTPDRPASVRRTTVISSEAHLPPTILGVLRNMTVQKRMMANSESTLNKHVNRPTSLLQNNEHLLNSNGGNSSRGSPWLTQSESQNLKESPLLGKTSGISAPNLHHGGNRSPSAVLSVITEASDEDLKQFKKNVSKNTCSKIAEHVCEQGSHESLDQVMDELQLEATDPAITPKPYQDPNAKPFFNGRQSANEEASTSEKTPLSSKDP</sequence>
<feature type="domain" description="Potassium channel" evidence="11">
    <location>
        <begin position="336"/>
        <end position="409"/>
    </location>
</feature>
<gene>
    <name evidence="12" type="ORF">CBOVIS_LOCUS3587</name>
</gene>
<feature type="transmembrane region" description="Helical" evidence="10">
    <location>
        <begin position="124"/>
        <end position="149"/>
    </location>
</feature>
<feature type="region of interest" description="Disordered" evidence="9">
    <location>
        <begin position="520"/>
        <end position="571"/>
    </location>
</feature>
<feature type="transmembrane region" description="Helical" evidence="10">
    <location>
        <begin position="385"/>
        <end position="404"/>
    </location>
</feature>
<comment type="caution">
    <text evidence="12">The sequence shown here is derived from an EMBL/GenBank/DDBJ whole genome shotgun (WGS) entry which is preliminary data.</text>
</comment>
<feature type="compositionally biased region" description="Polar residues" evidence="9">
    <location>
        <begin position="537"/>
        <end position="547"/>
    </location>
</feature>
<evidence type="ECO:0000256" key="10">
    <source>
        <dbReference type="SAM" id="Phobius"/>
    </source>
</evidence>
<comment type="similarity">
    <text evidence="8">Belongs to the two pore domain potassium channel (TC 1.A.1.8) family.</text>
</comment>
<dbReference type="GO" id="GO:0005886">
    <property type="term" value="C:plasma membrane"/>
    <property type="evidence" value="ECO:0007669"/>
    <property type="project" value="TreeGrafter"/>
</dbReference>
<keyword evidence="6 10" id="KW-0472">Membrane</keyword>
<comment type="subcellular location">
    <subcellularLocation>
        <location evidence="1">Membrane</location>
        <topology evidence="1">Multi-pass membrane protein</topology>
    </subcellularLocation>
</comment>
<dbReference type="SUPFAM" id="SSF81324">
    <property type="entry name" value="Voltage-gated potassium channels"/>
    <property type="match status" value="2"/>
</dbReference>
<feature type="transmembrane region" description="Helical" evidence="10">
    <location>
        <begin position="356"/>
        <end position="373"/>
    </location>
</feature>
<evidence type="ECO:0000256" key="4">
    <source>
        <dbReference type="ARBA" id="ARBA00022989"/>
    </source>
</evidence>
<dbReference type="GO" id="GO:0022841">
    <property type="term" value="F:potassium ion leak channel activity"/>
    <property type="evidence" value="ECO:0007669"/>
    <property type="project" value="TreeGrafter"/>
</dbReference>
<dbReference type="Proteomes" id="UP000494206">
    <property type="component" value="Unassembled WGS sequence"/>
</dbReference>
<dbReference type="GO" id="GO:0015271">
    <property type="term" value="F:outward rectifier potassium channel activity"/>
    <property type="evidence" value="ECO:0007669"/>
    <property type="project" value="TreeGrafter"/>
</dbReference>
<dbReference type="AlphaFoldDB" id="A0A8S1EEU6"/>
<evidence type="ECO:0000259" key="11">
    <source>
        <dbReference type="Pfam" id="PF07885"/>
    </source>
</evidence>
<keyword evidence="13" id="KW-1185">Reference proteome</keyword>
<protein>
    <recommendedName>
        <fullName evidence="11">Potassium channel domain-containing protein</fullName>
    </recommendedName>
</protein>
<evidence type="ECO:0000313" key="13">
    <source>
        <dbReference type="Proteomes" id="UP000494206"/>
    </source>
</evidence>
<dbReference type="PRINTS" id="PR01333">
    <property type="entry name" value="2POREKCHANEL"/>
</dbReference>
<dbReference type="GO" id="GO:0030322">
    <property type="term" value="P:stabilization of membrane potential"/>
    <property type="evidence" value="ECO:0007669"/>
    <property type="project" value="TreeGrafter"/>
</dbReference>
<evidence type="ECO:0000256" key="6">
    <source>
        <dbReference type="ARBA" id="ARBA00023136"/>
    </source>
</evidence>
<dbReference type="OrthoDB" id="297496at2759"/>
<evidence type="ECO:0000313" key="12">
    <source>
        <dbReference type="EMBL" id="CAB3400713.1"/>
    </source>
</evidence>
<organism evidence="12 13">
    <name type="scientific">Caenorhabditis bovis</name>
    <dbReference type="NCBI Taxonomy" id="2654633"/>
    <lineage>
        <taxon>Eukaryota</taxon>
        <taxon>Metazoa</taxon>
        <taxon>Ecdysozoa</taxon>
        <taxon>Nematoda</taxon>
        <taxon>Chromadorea</taxon>
        <taxon>Rhabditida</taxon>
        <taxon>Rhabditina</taxon>
        <taxon>Rhabditomorpha</taxon>
        <taxon>Rhabditoidea</taxon>
        <taxon>Rhabditidae</taxon>
        <taxon>Peloderinae</taxon>
        <taxon>Caenorhabditis</taxon>
    </lineage>
</organism>
<feature type="transmembrane region" description="Helical" evidence="10">
    <location>
        <begin position="221"/>
        <end position="242"/>
    </location>
</feature>
<evidence type="ECO:0000256" key="3">
    <source>
        <dbReference type="ARBA" id="ARBA00022692"/>
    </source>
</evidence>
<evidence type="ECO:0000256" key="2">
    <source>
        <dbReference type="ARBA" id="ARBA00022448"/>
    </source>
</evidence>
<dbReference type="InterPro" id="IPR003280">
    <property type="entry name" value="2pore_dom_K_chnl"/>
</dbReference>
<feature type="transmembrane region" description="Helical" evidence="10">
    <location>
        <begin position="249"/>
        <end position="269"/>
    </location>
</feature>
<keyword evidence="5 8" id="KW-0406">Ion transport</keyword>
<dbReference type="EMBL" id="CADEPM010000002">
    <property type="protein sequence ID" value="CAB3400713.1"/>
    <property type="molecule type" value="Genomic_DNA"/>
</dbReference>
<evidence type="ECO:0000256" key="7">
    <source>
        <dbReference type="ARBA" id="ARBA00023303"/>
    </source>
</evidence>
<keyword evidence="3 8" id="KW-0812">Transmembrane</keyword>
<evidence type="ECO:0000256" key="5">
    <source>
        <dbReference type="ARBA" id="ARBA00023065"/>
    </source>
</evidence>
<name>A0A8S1EEU6_9PELO</name>
<dbReference type="Gene3D" id="1.10.287.70">
    <property type="match status" value="1"/>
</dbReference>
<feature type="domain" description="Potassium channel" evidence="11">
    <location>
        <begin position="210"/>
        <end position="271"/>
    </location>
</feature>
<evidence type="ECO:0000256" key="9">
    <source>
        <dbReference type="SAM" id="MobiDB-lite"/>
    </source>
</evidence>
<dbReference type="InterPro" id="IPR013099">
    <property type="entry name" value="K_chnl_dom"/>
</dbReference>
<feature type="region of interest" description="Disordered" evidence="9">
    <location>
        <begin position="616"/>
        <end position="667"/>
    </location>
</feature>
<keyword evidence="7 8" id="KW-0407">Ion channel</keyword>
<dbReference type="PANTHER" id="PTHR11003">
    <property type="entry name" value="POTASSIUM CHANNEL, SUBFAMILY K"/>
    <property type="match status" value="1"/>
</dbReference>